<dbReference type="PANTHER" id="PTHR43280:SF32">
    <property type="entry name" value="TRANSCRIPTIONAL REGULATORY PROTEIN"/>
    <property type="match status" value="1"/>
</dbReference>
<dbReference type="Pfam" id="PF12833">
    <property type="entry name" value="HTH_18"/>
    <property type="match status" value="1"/>
</dbReference>
<dbReference type="InterPro" id="IPR018060">
    <property type="entry name" value="HTH_AraC"/>
</dbReference>
<dbReference type="GO" id="GO:0043565">
    <property type="term" value="F:sequence-specific DNA binding"/>
    <property type="evidence" value="ECO:0007669"/>
    <property type="project" value="InterPro"/>
</dbReference>
<dbReference type="AlphaFoldDB" id="A0A923PJK0"/>
<evidence type="ECO:0000313" key="5">
    <source>
        <dbReference type="EMBL" id="MBC6993740.1"/>
    </source>
</evidence>
<reference evidence="5" key="1">
    <citation type="submission" date="2020-08" db="EMBL/GenBank/DDBJ databases">
        <title>Lewinella bacteria from marine environments.</title>
        <authorList>
            <person name="Zhong Y."/>
        </authorList>
    </citation>
    <scope>NUCLEOTIDE SEQUENCE</scope>
    <source>
        <strain evidence="5">KCTC 42187</strain>
    </source>
</reference>
<keyword evidence="1" id="KW-0805">Transcription regulation</keyword>
<dbReference type="EMBL" id="JACSIT010000076">
    <property type="protein sequence ID" value="MBC6993740.1"/>
    <property type="molecule type" value="Genomic_DNA"/>
</dbReference>
<dbReference type="GO" id="GO:0003700">
    <property type="term" value="F:DNA-binding transcription factor activity"/>
    <property type="evidence" value="ECO:0007669"/>
    <property type="project" value="InterPro"/>
</dbReference>
<dbReference type="PROSITE" id="PS01124">
    <property type="entry name" value="HTH_ARAC_FAMILY_2"/>
    <property type="match status" value="1"/>
</dbReference>
<comment type="caution">
    <text evidence="5">The sequence shown here is derived from an EMBL/GenBank/DDBJ whole genome shotgun (WGS) entry which is preliminary data.</text>
</comment>
<dbReference type="SUPFAM" id="SSF46689">
    <property type="entry name" value="Homeodomain-like"/>
    <property type="match status" value="1"/>
</dbReference>
<name>A0A923PJK0_9BACT</name>
<gene>
    <name evidence="5" type="ORF">H9S92_06185</name>
</gene>
<proteinExistence type="predicted"/>
<organism evidence="5 6">
    <name type="scientific">Neolewinella lacunae</name>
    <dbReference type="NCBI Taxonomy" id="1517758"/>
    <lineage>
        <taxon>Bacteria</taxon>
        <taxon>Pseudomonadati</taxon>
        <taxon>Bacteroidota</taxon>
        <taxon>Saprospiria</taxon>
        <taxon>Saprospirales</taxon>
        <taxon>Lewinellaceae</taxon>
        <taxon>Neolewinella</taxon>
    </lineage>
</organism>
<feature type="domain" description="HTH araC/xylS-type" evidence="4">
    <location>
        <begin position="195"/>
        <end position="296"/>
    </location>
</feature>
<keyword evidence="6" id="KW-1185">Reference proteome</keyword>
<dbReference type="PANTHER" id="PTHR43280">
    <property type="entry name" value="ARAC-FAMILY TRANSCRIPTIONAL REGULATOR"/>
    <property type="match status" value="1"/>
</dbReference>
<sequence>MESITTFNTIKQYCAFNNQGVQHPQISVVDLSLAHPRTLRRMQFNFYVVFLKEVRCGDLRYGCGTYDYEEGTLVFIAPGQVIGQAGEEVYQPVGQALVFHPDFLLGTPLAGNMEEYSFFAYEANEALHLSEKERALIDDGLGKIRNELERLIDKHTKRLLISNLQLFLNYCVRFYDRQFITRSNVNQGVLAKFEALLNGYFRSGLAEETGLPAVSYFADQLHLSANYFGDLVKKETGKSPQDHLQLKLITVAKEQLFDPNKSIAEVAYGLGFKYPQHFTRLFKKIVGVTPGEFRAVG</sequence>
<keyword evidence="3" id="KW-0804">Transcription</keyword>
<dbReference type="InterPro" id="IPR020449">
    <property type="entry name" value="Tscrpt_reg_AraC-type_HTH"/>
</dbReference>
<evidence type="ECO:0000313" key="6">
    <source>
        <dbReference type="Proteomes" id="UP000650081"/>
    </source>
</evidence>
<dbReference type="SMART" id="SM00342">
    <property type="entry name" value="HTH_ARAC"/>
    <property type="match status" value="1"/>
</dbReference>
<keyword evidence="2" id="KW-0238">DNA-binding</keyword>
<protein>
    <submittedName>
        <fullName evidence="5">Helix-turn-helix transcriptional regulator</fullName>
    </submittedName>
</protein>
<dbReference type="PRINTS" id="PR00032">
    <property type="entry name" value="HTHARAC"/>
</dbReference>
<dbReference type="InterPro" id="IPR009057">
    <property type="entry name" value="Homeodomain-like_sf"/>
</dbReference>
<evidence type="ECO:0000256" key="2">
    <source>
        <dbReference type="ARBA" id="ARBA00023125"/>
    </source>
</evidence>
<evidence type="ECO:0000259" key="4">
    <source>
        <dbReference type="PROSITE" id="PS01124"/>
    </source>
</evidence>
<accession>A0A923PJK0</accession>
<dbReference type="Gene3D" id="1.10.10.60">
    <property type="entry name" value="Homeodomain-like"/>
    <property type="match status" value="2"/>
</dbReference>
<evidence type="ECO:0000256" key="3">
    <source>
        <dbReference type="ARBA" id="ARBA00023163"/>
    </source>
</evidence>
<dbReference type="RefSeq" id="WP_187465840.1">
    <property type="nucleotide sequence ID" value="NZ_JACSIT010000076.1"/>
</dbReference>
<dbReference type="Proteomes" id="UP000650081">
    <property type="component" value="Unassembled WGS sequence"/>
</dbReference>
<evidence type="ECO:0000256" key="1">
    <source>
        <dbReference type="ARBA" id="ARBA00023015"/>
    </source>
</evidence>